<keyword evidence="1" id="KW-0833">Ubl conjugation pathway</keyword>
<evidence type="ECO:0000313" key="4">
    <source>
        <dbReference type="Proteomes" id="UP001159405"/>
    </source>
</evidence>
<dbReference type="EMBL" id="CALNXK010000192">
    <property type="protein sequence ID" value="CAH3174669.1"/>
    <property type="molecule type" value="Genomic_DNA"/>
</dbReference>
<sequence>MLAIYDWVGSLDLHPEHFSLHAQPAITISPQDKAVDFHSVVIYVETLEQPLPMSFTSPEVNFKGFGAVGDISIAAVTDEVPHQLLQDEDLSYITKRVNQPSKEQTEIIFEISRASTDIANYKRHPISPRIVGTAEFVTKPFMCLTSLHQGMGDLWSNVSKGEIASLYEMSRPTAARIMANLALTPENAKEAQIFRWLERYLKGSSHQMLAKLLRFCTASDVLLPDHSIAVHTEVMAPVAIRPKAYTCFRRLILPRNYRSYSQMRNNLDFYLRDCNIWDLND</sequence>
<evidence type="ECO:0000256" key="1">
    <source>
        <dbReference type="ARBA" id="ARBA00022786"/>
    </source>
</evidence>
<dbReference type="Gene3D" id="3.30.2410.10">
    <property type="entry name" value="Hect, E3 ligase catalytic domain"/>
    <property type="match status" value="1"/>
</dbReference>
<evidence type="ECO:0000259" key="2">
    <source>
        <dbReference type="Pfam" id="PF00632"/>
    </source>
</evidence>
<evidence type="ECO:0000313" key="3">
    <source>
        <dbReference type="EMBL" id="CAH3174669.1"/>
    </source>
</evidence>
<dbReference type="SUPFAM" id="SSF56204">
    <property type="entry name" value="Hect, E3 ligase catalytic domain"/>
    <property type="match status" value="1"/>
</dbReference>
<dbReference type="Pfam" id="PF00632">
    <property type="entry name" value="HECT"/>
    <property type="match status" value="1"/>
</dbReference>
<proteinExistence type="predicted"/>
<name>A0ABN8R5P9_9CNID</name>
<comment type="caution">
    <text evidence="3">The sequence shown here is derived from an EMBL/GenBank/DDBJ whole genome shotgun (WGS) entry which is preliminary data.</text>
</comment>
<gene>
    <name evidence="3" type="ORF">PLOB_00015364</name>
</gene>
<protein>
    <recommendedName>
        <fullName evidence="2">HECT domain-containing protein</fullName>
    </recommendedName>
</protein>
<feature type="domain" description="HECT" evidence="2">
    <location>
        <begin position="187"/>
        <end position="274"/>
    </location>
</feature>
<dbReference type="InterPro" id="IPR000569">
    <property type="entry name" value="HECT_dom"/>
</dbReference>
<accession>A0ABN8R5P9</accession>
<dbReference type="InterPro" id="IPR035983">
    <property type="entry name" value="Hect_E3_ubiquitin_ligase"/>
</dbReference>
<organism evidence="3 4">
    <name type="scientific">Porites lobata</name>
    <dbReference type="NCBI Taxonomy" id="104759"/>
    <lineage>
        <taxon>Eukaryota</taxon>
        <taxon>Metazoa</taxon>
        <taxon>Cnidaria</taxon>
        <taxon>Anthozoa</taxon>
        <taxon>Hexacorallia</taxon>
        <taxon>Scleractinia</taxon>
        <taxon>Fungiina</taxon>
        <taxon>Poritidae</taxon>
        <taxon>Porites</taxon>
    </lineage>
</organism>
<keyword evidence="4" id="KW-1185">Reference proteome</keyword>
<dbReference type="Proteomes" id="UP001159405">
    <property type="component" value="Unassembled WGS sequence"/>
</dbReference>
<reference evidence="3 4" key="1">
    <citation type="submission" date="2022-05" db="EMBL/GenBank/DDBJ databases">
        <authorList>
            <consortium name="Genoscope - CEA"/>
            <person name="William W."/>
        </authorList>
    </citation>
    <scope>NUCLEOTIDE SEQUENCE [LARGE SCALE GENOMIC DNA]</scope>
</reference>